<evidence type="ECO:0000256" key="3">
    <source>
        <dbReference type="SAM" id="SignalP"/>
    </source>
</evidence>
<reference evidence="5" key="1">
    <citation type="submission" date="2022-11" db="EMBL/GenBank/DDBJ databases">
        <authorList>
            <person name="Kikuchi T."/>
        </authorList>
    </citation>
    <scope>NUCLEOTIDE SEQUENCE</scope>
    <source>
        <strain evidence="5">PS1010</strain>
    </source>
</reference>
<dbReference type="Pfam" id="PF01549">
    <property type="entry name" value="ShK"/>
    <property type="match status" value="2"/>
</dbReference>
<gene>
    <name evidence="5" type="ORF">CAMP_LOCUS14108</name>
</gene>
<evidence type="ECO:0000313" key="5">
    <source>
        <dbReference type="EMBL" id="CAI5451471.1"/>
    </source>
</evidence>
<evidence type="ECO:0000256" key="2">
    <source>
        <dbReference type="SAM" id="MobiDB-lite"/>
    </source>
</evidence>
<dbReference type="PROSITE" id="PS51670">
    <property type="entry name" value="SHKT"/>
    <property type="match status" value="2"/>
</dbReference>
<feature type="region of interest" description="Disordered" evidence="2">
    <location>
        <begin position="63"/>
        <end position="90"/>
    </location>
</feature>
<dbReference type="AlphaFoldDB" id="A0A9P1IVH6"/>
<accession>A0A9P1IVH6</accession>
<comment type="caution">
    <text evidence="5">The sequence shown here is derived from an EMBL/GenBank/DDBJ whole genome shotgun (WGS) entry which is preliminary data.</text>
</comment>
<evidence type="ECO:0000256" key="1">
    <source>
        <dbReference type="PROSITE-ProRule" id="PRU01005"/>
    </source>
</evidence>
<evidence type="ECO:0000313" key="6">
    <source>
        <dbReference type="Proteomes" id="UP001152747"/>
    </source>
</evidence>
<feature type="signal peptide" evidence="3">
    <location>
        <begin position="1"/>
        <end position="20"/>
    </location>
</feature>
<sequence length="133" mass="14023">MNSFFKLSIVFAFFFALGEACTDSVSSCASWKANGFCTNPFYNDATRSKYCAQSCNLCATSTSTKATTSGEDSTESTVSGASEASTSSSTTTKAACVDSVKVCSSWAANGYCTNSFYNDTDRKKNCAKTCGLC</sequence>
<dbReference type="Proteomes" id="UP001152747">
    <property type="component" value="Unassembled WGS sequence"/>
</dbReference>
<dbReference type="PANTHER" id="PTHR21724">
    <property type="entry name" value="SHKT DOMAIN-CONTAINING PROTEIN"/>
    <property type="match status" value="1"/>
</dbReference>
<dbReference type="PANTHER" id="PTHR21724:SF109">
    <property type="entry name" value="SHKT DOMAIN-CONTAINING PROTEIN"/>
    <property type="match status" value="1"/>
</dbReference>
<protein>
    <recommendedName>
        <fullName evidence="4">ShKT domain-containing protein</fullName>
    </recommendedName>
</protein>
<feature type="domain" description="ShKT" evidence="4">
    <location>
        <begin position="21"/>
        <end position="58"/>
    </location>
</feature>
<feature type="domain" description="ShKT" evidence="4">
    <location>
        <begin position="96"/>
        <end position="133"/>
    </location>
</feature>
<evidence type="ECO:0000259" key="4">
    <source>
        <dbReference type="PROSITE" id="PS51670"/>
    </source>
</evidence>
<dbReference type="OrthoDB" id="5832750at2759"/>
<name>A0A9P1IVH6_9PELO</name>
<dbReference type="Gene3D" id="1.10.10.1940">
    <property type="match status" value="2"/>
</dbReference>
<keyword evidence="3" id="KW-0732">Signal</keyword>
<dbReference type="SMART" id="SM00254">
    <property type="entry name" value="ShKT"/>
    <property type="match status" value="2"/>
</dbReference>
<keyword evidence="6" id="KW-1185">Reference proteome</keyword>
<organism evidence="5 6">
    <name type="scientific">Caenorhabditis angaria</name>
    <dbReference type="NCBI Taxonomy" id="860376"/>
    <lineage>
        <taxon>Eukaryota</taxon>
        <taxon>Metazoa</taxon>
        <taxon>Ecdysozoa</taxon>
        <taxon>Nematoda</taxon>
        <taxon>Chromadorea</taxon>
        <taxon>Rhabditida</taxon>
        <taxon>Rhabditina</taxon>
        <taxon>Rhabditomorpha</taxon>
        <taxon>Rhabditoidea</taxon>
        <taxon>Rhabditidae</taxon>
        <taxon>Peloderinae</taxon>
        <taxon>Caenorhabditis</taxon>
    </lineage>
</organism>
<dbReference type="InterPro" id="IPR003582">
    <property type="entry name" value="ShKT_dom"/>
</dbReference>
<proteinExistence type="predicted"/>
<comment type="caution">
    <text evidence="1">Lacks conserved residue(s) required for the propagation of feature annotation.</text>
</comment>
<feature type="chain" id="PRO_5040415644" description="ShKT domain-containing protein" evidence="3">
    <location>
        <begin position="21"/>
        <end position="133"/>
    </location>
</feature>
<dbReference type="EMBL" id="CANHGI010000005">
    <property type="protein sequence ID" value="CAI5451471.1"/>
    <property type="molecule type" value="Genomic_DNA"/>
</dbReference>